<evidence type="ECO:0000256" key="4">
    <source>
        <dbReference type="ARBA" id="ARBA00022692"/>
    </source>
</evidence>
<evidence type="ECO:0000256" key="2">
    <source>
        <dbReference type="ARBA" id="ARBA00008163"/>
    </source>
</evidence>
<comment type="subcellular location">
    <subcellularLocation>
        <location evidence="1">Cell outer membrane</location>
        <topology evidence="1">Multi-pass membrane protein</topology>
    </subcellularLocation>
</comment>
<organism evidence="8 9">
    <name type="scientific">Flavobacterium profundi</name>
    <dbReference type="NCBI Taxonomy" id="1774945"/>
    <lineage>
        <taxon>Bacteria</taxon>
        <taxon>Pseudomonadati</taxon>
        <taxon>Bacteroidota</taxon>
        <taxon>Flavobacteriia</taxon>
        <taxon>Flavobacteriales</taxon>
        <taxon>Flavobacteriaceae</taxon>
        <taxon>Flavobacterium</taxon>
    </lineage>
</organism>
<dbReference type="PANTHER" id="PTHR35093:SF8">
    <property type="entry name" value="OUTER MEMBRANE PROTEIN NMB0088-RELATED"/>
    <property type="match status" value="1"/>
</dbReference>
<evidence type="ECO:0000256" key="1">
    <source>
        <dbReference type="ARBA" id="ARBA00004571"/>
    </source>
</evidence>
<dbReference type="RefSeq" id="WP_140998893.1">
    <property type="nucleotide sequence ID" value="NZ_VDCZ01000012.1"/>
</dbReference>
<dbReference type="InterPro" id="IPR005017">
    <property type="entry name" value="OMPP1/FadL/TodX"/>
</dbReference>
<accession>A0A6I4IU85</accession>
<dbReference type="Proteomes" id="UP000431264">
    <property type="component" value="Unassembled WGS sequence"/>
</dbReference>
<keyword evidence="6" id="KW-0472">Membrane</keyword>
<dbReference type="SUPFAM" id="SSF56935">
    <property type="entry name" value="Porins"/>
    <property type="match status" value="1"/>
</dbReference>
<comment type="similarity">
    <text evidence="2">Belongs to the OmpP1/FadL family.</text>
</comment>
<evidence type="ECO:0000256" key="6">
    <source>
        <dbReference type="ARBA" id="ARBA00023136"/>
    </source>
</evidence>
<keyword evidence="3" id="KW-1134">Transmembrane beta strand</keyword>
<dbReference type="GO" id="GO:0015483">
    <property type="term" value="F:long-chain fatty acid transporting porin activity"/>
    <property type="evidence" value="ECO:0007669"/>
    <property type="project" value="TreeGrafter"/>
</dbReference>
<proteinExistence type="inferred from homology"/>
<name>A0A6I4IU85_9FLAO</name>
<comment type="caution">
    <text evidence="8">The sequence shown here is derived from an EMBL/GenBank/DDBJ whole genome shotgun (WGS) entry which is preliminary data.</text>
</comment>
<evidence type="ECO:0000256" key="3">
    <source>
        <dbReference type="ARBA" id="ARBA00022452"/>
    </source>
</evidence>
<dbReference type="GO" id="GO:0009279">
    <property type="term" value="C:cell outer membrane"/>
    <property type="evidence" value="ECO:0007669"/>
    <property type="project" value="UniProtKB-SubCell"/>
</dbReference>
<evidence type="ECO:0000313" key="8">
    <source>
        <dbReference type="EMBL" id="MVO10469.1"/>
    </source>
</evidence>
<keyword evidence="5" id="KW-0732">Signal</keyword>
<dbReference type="OrthoDB" id="9765571at2"/>
<keyword evidence="7" id="KW-0998">Cell outer membrane</keyword>
<gene>
    <name evidence="8" type="ORF">GOQ30_14940</name>
</gene>
<keyword evidence="4" id="KW-0812">Transmembrane</keyword>
<dbReference type="PANTHER" id="PTHR35093">
    <property type="entry name" value="OUTER MEMBRANE PROTEIN NMB0088-RELATED"/>
    <property type="match status" value="1"/>
</dbReference>
<dbReference type="Gene3D" id="2.40.160.60">
    <property type="entry name" value="Outer membrane protein transport protein (OMPP1/FadL/TodX)"/>
    <property type="match status" value="1"/>
</dbReference>
<evidence type="ECO:0000256" key="5">
    <source>
        <dbReference type="ARBA" id="ARBA00022729"/>
    </source>
</evidence>
<dbReference type="EMBL" id="WQLW01000012">
    <property type="protein sequence ID" value="MVO10469.1"/>
    <property type="molecule type" value="Genomic_DNA"/>
</dbReference>
<reference evidence="9" key="1">
    <citation type="submission" date="2019-05" db="EMBL/GenBank/DDBJ databases">
        <title>Flavobacterium profundi sp. nov., isolated from a deep-sea seamount.</title>
        <authorList>
            <person name="Zhang D.-C."/>
        </authorList>
    </citation>
    <scope>NUCLEOTIDE SEQUENCE [LARGE SCALE GENOMIC DNA]</scope>
    <source>
        <strain evidence="9">TP390</strain>
    </source>
</reference>
<keyword evidence="9" id="KW-1185">Reference proteome</keyword>
<sequence>MKKFYIIPLVLTFINGISQEITTQDALRYATEDLTGTARFRAMSGAFGALGGDLSSINVNPAGTAIFNHNMATVTASSFNTNNKSNYYGTSRTQNNSTLDLNQLGAVFVFVDNNETNNWRKISIGLNYENSKNFDNTNYFFGNSTNSIDQYFLRFANGIGNEGVFNVDSANSPFESLSFIDQQAWLGYNSYIVEYDSTNNIYYSNVPNNTTYQQSRYSKATGYNGKFTANFATSYQDKVYFGMNLNFHFTDYVNTYQLIETNNGLYPTGASVSYIEFNNEQYTFGNGFSMNFGAIAKITEAFRIGLTYETPTWHRLTDQLSQNLYTERTEAPNDNDFIGKVTNPNITIEYAPYKLTTPSKWTVSGAYIFDKKGLFSVDVSRKDYSSTQFKPVSDYTGINQSLSENLTEAYEIRMGGEYRIKEFSLRAGYRFEQSPYKVDYTMGDLTGYSGGLGYNFGDSKLDLAYSYSYRNYNQRFISSGMTDTARVRALQNNVTLTYSINF</sequence>
<dbReference type="AlphaFoldDB" id="A0A6I4IU85"/>
<evidence type="ECO:0000313" key="9">
    <source>
        <dbReference type="Proteomes" id="UP000431264"/>
    </source>
</evidence>
<protein>
    <submittedName>
        <fullName evidence="8">Transporter</fullName>
    </submittedName>
</protein>
<evidence type="ECO:0000256" key="7">
    <source>
        <dbReference type="ARBA" id="ARBA00023237"/>
    </source>
</evidence>